<feature type="domain" description="F5/8 type C" evidence="8">
    <location>
        <begin position="1"/>
        <end position="93"/>
    </location>
</feature>
<keyword evidence="5" id="KW-0326">Glycosidase</keyword>
<dbReference type="PROSITE" id="PS50022">
    <property type="entry name" value="FA58C_3"/>
    <property type="match status" value="1"/>
</dbReference>
<dbReference type="InterPro" id="IPR025705">
    <property type="entry name" value="Beta_hexosaminidase_sua/sub"/>
</dbReference>
<reference evidence="10" key="1">
    <citation type="submission" date="2016-11" db="EMBL/GenBank/DDBJ databases">
        <authorList>
            <person name="Varghese N."/>
            <person name="Submissions S."/>
        </authorList>
    </citation>
    <scope>NUCLEOTIDE SEQUENCE [LARGE SCALE GENOMIC DNA]</scope>
    <source>
        <strain evidence="10">DSM 12906</strain>
    </source>
</reference>
<dbReference type="Pfam" id="PF00754">
    <property type="entry name" value="F5_F8_type_C"/>
    <property type="match status" value="1"/>
</dbReference>
<evidence type="ECO:0000256" key="7">
    <source>
        <dbReference type="SAM" id="MobiDB-lite"/>
    </source>
</evidence>
<evidence type="ECO:0000313" key="10">
    <source>
        <dbReference type="Proteomes" id="UP000184512"/>
    </source>
</evidence>
<evidence type="ECO:0000256" key="3">
    <source>
        <dbReference type="ARBA" id="ARBA00012663"/>
    </source>
</evidence>
<dbReference type="GO" id="GO:0005975">
    <property type="term" value="P:carbohydrate metabolic process"/>
    <property type="evidence" value="ECO:0007669"/>
    <property type="project" value="InterPro"/>
</dbReference>
<evidence type="ECO:0000256" key="4">
    <source>
        <dbReference type="ARBA" id="ARBA00022801"/>
    </source>
</evidence>
<evidence type="ECO:0000256" key="2">
    <source>
        <dbReference type="ARBA" id="ARBA00006285"/>
    </source>
</evidence>
<dbReference type="InterPro" id="IPR017853">
    <property type="entry name" value="GH"/>
</dbReference>
<dbReference type="InterPro" id="IPR029018">
    <property type="entry name" value="Hex-like_dom2"/>
</dbReference>
<proteinExistence type="inferred from homology"/>
<evidence type="ECO:0000259" key="8">
    <source>
        <dbReference type="PROSITE" id="PS50022"/>
    </source>
</evidence>
<dbReference type="Pfam" id="PF02838">
    <property type="entry name" value="Glyco_hydro_20b"/>
    <property type="match status" value="1"/>
</dbReference>
<dbReference type="Pfam" id="PF00728">
    <property type="entry name" value="Glyco_hydro_20"/>
    <property type="match status" value="2"/>
</dbReference>
<comment type="catalytic activity">
    <reaction evidence="1">
        <text>Hydrolysis of terminal non-reducing N-acetyl-D-hexosamine residues in N-acetyl-beta-D-hexosaminides.</text>
        <dbReference type="EC" id="3.2.1.52"/>
    </reaction>
</comment>
<dbReference type="EC" id="3.2.1.52" evidence="3"/>
<gene>
    <name evidence="9" type="ORF">SAMN02745244_03373</name>
</gene>
<dbReference type="GO" id="GO:0016020">
    <property type="term" value="C:membrane"/>
    <property type="evidence" value="ECO:0007669"/>
    <property type="project" value="TreeGrafter"/>
</dbReference>
<dbReference type="STRING" id="1123357.SAMN02745244_03373"/>
<dbReference type="Gene3D" id="3.30.379.10">
    <property type="entry name" value="Chitobiase/beta-hexosaminidase domain 2-like"/>
    <property type="match status" value="1"/>
</dbReference>
<feature type="region of interest" description="Disordered" evidence="7">
    <location>
        <begin position="541"/>
        <end position="608"/>
    </location>
</feature>
<evidence type="ECO:0000256" key="5">
    <source>
        <dbReference type="ARBA" id="ARBA00023295"/>
    </source>
</evidence>
<evidence type="ECO:0000313" key="9">
    <source>
        <dbReference type="EMBL" id="SHJ83518.1"/>
    </source>
</evidence>
<feature type="active site" description="Proton donor" evidence="6">
    <location>
        <position position="434"/>
    </location>
</feature>
<dbReference type="SUPFAM" id="SSF49785">
    <property type="entry name" value="Galactose-binding domain-like"/>
    <property type="match status" value="1"/>
</dbReference>
<dbReference type="InterPro" id="IPR008979">
    <property type="entry name" value="Galactose-bd-like_sf"/>
</dbReference>
<protein>
    <recommendedName>
        <fullName evidence="3">beta-N-acetylhexosaminidase</fullName>
        <ecNumber evidence="3">3.2.1.52</ecNumber>
    </recommendedName>
</protein>
<dbReference type="PANTHER" id="PTHR22600:SF57">
    <property type="entry name" value="BETA-N-ACETYLHEXOSAMINIDASE"/>
    <property type="match status" value="1"/>
</dbReference>
<dbReference type="SUPFAM" id="SSF51445">
    <property type="entry name" value="(Trans)glycosidases"/>
    <property type="match status" value="1"/>
</dbReference>
<dbReference type="GO" id="GO:0004563">
    <property type="term" value="F:beta-N-acetylhexosaminidase activity"/>
    <property type="evidence" value="ECO:0007669"/>
    <property type="project" value="UniProtKB-EC"/>
</dbReference>
<dbReference type="SUPFAM" id="SSF55545">
    <property type="entry name" value="beta-N-acetylhexosaminidase-like domain"/>
    <property type="match status" value="1"/>
</dbReference>
<dbReference type="Proteomes" id="UP000184512">
    <property type="component" value="Unassembled WGS sequence"/>
</dbReference>
<keyword evidence="4" id="KW-0378">Hydrolase</keyword>
<name>A0A1M6MJ77_9ACTN</name>
<keyword evidence="10" id="KW-1185">Reference proteome</keyword>
<dbReference type="AlphaFoldDB" id="A0A1M6MJ77"/>
<dbReference type="EMBL" id="FQZG01000089">
    <property type="protein sequence ID" value="SHJ83518.1"/>
    <property type="molecule type" value="Genomic_DNA"/>
</dbReference>
<dbReference type="PANTHER" id="PTHR22600">
    <property type="entry name" value="BETA-HEXOSAMINIDASE"/>
    <property type="match status" value="1"/>
</dbReference>
<dbReference type="PRINTS" id="PR00738">
    <property type="entry name" value="GLHYDRLASE20"/>
</dbReference>
<comment type="similarity">
    <text evidence="2">Belongs to the glycosyl hydrolase 20 family.</text>
</comment>
<dbReference type="InterPro" id="IPR000421">
    <property type="entry name" value="FA58C"/>
</dbReference>
<feature type="compositionally biased region" description="Basic and acidic residues" evidence="7">
    <location>
        <begin position="556"/>
        <end position="583"/>
    </location>
</feature>
<dbReference type="InterPro" id="IPR015882">
    <property type="entry name" value="HEX_bac_N"/>
</dbReference>
<dbReference type="Gene3D" id="3.20.20.80">
    <property type="entry name" value="Glycosidases"/>
    <property type="match status" value="1"/>
</dbReference>
<accession>A0A1M6MJ77</accession>
<dbReference type="GO" id="GO:0030203">
    <property type="term" value="P:glycosaminoglycan metabolic process"/>
    <property type="evidence" value="ECO:0007669"/>
    <property type="project" value="TreeGrafter"/>
</dbReference>
<sequence>MKLGTPSVVDHVTIKWEAACAATYKLQVSDDGTTWTDATGVISPTCGTTDTQKLNAATASQTHGYVRMQALSRTPISGSYWGVSLYEFEVWDGEQQAEVPSEVDLVPLPSQLIEDGGDPYVLDGSTKIVATGAAVPVAELLASELRAATGFELPVVASATGNVIALNLDANYQALEGPSPEDAYDLVTEPGKVTITAKEAHGLFNATQTLRQLFPPLIYSDTAVQRDWTAAAVTIKDSPRFAHRGTQVDSARSFVEVDDLKDIIDTLSSVKISRLHLHLADDQGWRIEITNEGKEAGDPVDYTQLAKVSGVTAMQAVNSTAKPYTNTLGRTGYYTQEQYRDIVAYAAERFVTVIPEIDAPSHSNAILHAIPELNSANSKPAATVYGTAKEQNNGNVGESTLDTHNPQTWVSMKHIWGQIVDMTPGQYVHIGGDESHSTPHDQFVDFVQKSVALIRDMGKTPIGWNEYAEAGLGEGEVVQYWTGSTTYTAQAVANGAKVVVSKSDSAYLDMKYSSKTPIGLTWAGQGDLDKYYNWNPVNVIPNSNERSARRRGPAVVRDDPRWRPERVHDLPAGDGPRGDRLDPAGRPQRLPVPGADGADGFTPAGTGP</sequence>
<evidence type="ECO:0000256" key="1">
    <source>
        <dbReference type="ARBA" id="ARBA00001231"/>
    </source>
</evidence>
<evidence type="ECO:0000256" key="6">
    <source>
        <dbReference type="PIRSR" id="PIRSR625705-1"/>
    </source>
</evidence>
<dbReference type="InterPro" id="IPR015883">
    <property type="entry name" value="Glyco_hydro_20_cat"/>
</dbReference>
<organism evidence="9 10">
    <name type="scientific">Tessaracoccus bendigoensis DSM 12906</name>
    <dbReference type="NCBI Taxonomy" id="1123357"/>
    <lineage>
        <taxon>Bacteria</taxon>
        <taxon>Bacillati</taxon>
        <taxon>Actinomycetota</taxon>
        <taxon>Actinomycetes</taxon>
        <taxon>Propionibacteriales</taxon>
        <taxon>Propionibacteriaceae</taxon>
        <taxon>Tessaracoccus</taxon>
    </lineage>
</organism>
<dbReference type="Gene3D" id="2.60.120.260">
    <property type="entry name" value="Galactose-binding domain-like"/>
    <property type="match status" value="1"/>
</dbReference>